<dbReference type="Proteomes" id="UP000634136">
    <property type="component" value="Unassembled WGS sequence"/>
</dbReference>
<dbReference type="OrthoDB" id="1113032at2759"/>
<evidence type="ECO:0000259" key="1">
    <source>
        <dbReference type="Pfam" id="PF13456"/>
    </source>
</evidence>
<comment type="caution">
    <text evidence="2">The sequence shown here is derived from an EMBL/GenBank/DDBJ whole genome shotgun (WGS) entry which is preliminary data.</text>
</comment>
<evidence type="ECO:0000313" key="3">
    <source>
        <dbReference type="Proteomes" id="UP000634136"/>
    </source>
</evidence>
<keyword evidence="3" id="KW-1185">Reference proteome</keyword>
<dbReference type="GO" id="GO:0004523">
    <property type="term" value="F:RNA-DNA hybrid ribonuclease activity"/>
    <property type="evidence" value="ECO:0007669"/>
    <property type="project" value="InterPro"/>
</dbReference>
<dbReference type="Pfam" id="PF13456">
    <property type="entry name" value="RVT_3"/>
    <property type="match status" value="1"/>
</dbReference>
<evidence type="ECO:0000313" key="2">
    <source>
        <dbReference type="EMBL" id="KAF7831485.1"/>
    </source>
</evidence>
<reference evidence="2" key="1">
    <citation type="submission" date="2020-09" db="EMBL/GenBank/DDBJ databases">
        <title>Genome-Enabled Discovery of Anthraquinone Biosynthesis in Senna tora.</title>
        <authorList>
            <person name="Kang S.-H."/>
            <person name="Pandey R.P."/>
            <person name="Lee C.-M."/>
            <person name="Sim J.-S."/>
            <person name="Jeong J.-T."/>
            <person name="Choi B.-S."/>
            <person name="Jung M."/>
            <person name="Ginzburg D."/>
            <person name="Zhao K."/>
            <person name="Won S.Y."/>
            <person name="Oh T.-J."/>
            <person name="Yu Y."/>
            <person name="Kim N.-H."/>
            <person name="Lee O.R."/>
            <person name="Lee T.-H."/>
            <person name="Bashyal P."/>
            <person name="Kim T.-S."/>
            <person name="Lee W.-H."/>
            <person name="Kawkins C."/>
            <person name="Kim C.-K."/>
            <person name="Kim J.S."/>
            <person name="Ahn B.O."/>
            <person name="Rhee S.Y."/>
            <person name="Sohng J.K."/>
        </authorList>
    </citation>
    <scope>NUCLEOTIDE SEQUENCE</scope>
    <source>
        <tissue evidence="2">Leaf</tissue>
    </source>
</reference>
<dbReference type="GO" id="GO:0003676">
    <property type="term" value="F:nucleic acid binding"/>
    <property type="evidence" value="ECO:0007669"/>
    <property type="project" value="InterPro"/>
</dbReference>
<gene>
    <name evidence="2" type="ORF">G2W53_013818</name>
</gene>
<dbReference type="EMBL" id="JAAIUW010000005">
    <property type="protein sequence ID" value="KAF7831485.1"/>
    <property type="molecule type" value="Genomic_DNA"/>
</dbReference>
<protein>
    <submittedName>
        <fullName evidence="2">Putative reverse transcriptase zinc-binding domain-containing protein</fullName>
    </submittedName>
</protein>
<keyword evidence="2" id="KW-0695">RNA-directed DNA polymerase</keyword>
<keyword evidence="2" id="KW-0808">Transferase</keyword>
<feature type="domain" description="RNase H type-1" evidence="1">
    <location>
        <begin position="217"/>
        <end position="265"/>
    </location>
</feature>
<proteinExistence type="predicted"/>
<accession>A0A834WPR4</accession>
<name>A0A834WPR4_9FABA</name>
<dbReference type="GO" id="GO:0003964">
    <property type="term" value="F:RNA-directed DNA polymerase activity"/>
    <property type="evidence" value="ECO:0007669"/>
    <property type="project" value="UniProtKB-KW"/>
</dbReference>
<sequence length="275" mass="30302">MDAGVGSNPLLTWMSILAGRKVLERGVSRRIGNGLSTRVFQDNWIPNFSLNEVLNNCVKFCPNLLVFTLISSNGVWNHEAISVFFPPNVANSILSIPLARSPGDDSCFWTLTPSGHYSVKTGAEDETIEHTFLLCNQLRDLWRVLPVPFVNEFDEDIRNEIRLGATLSRGETLKDSILEFWAEVRNLHEGVDRSSSALSPPQVVLFETSKGGSLVLLRRGPSCASVELLEAAAVLVGVEFARDLGCLHLDVEGDGQGVFNLMNGQDSLLVFLKKF</sequence>
<keyword evidence="2" id="KW-0548">Nucleotidyltransferase</keyword>
<organism evidence="2 3">
    <name type="scientific">Senna tora</name>
    <dbReference type="NCBI Taxonomy" id="362788"/>
    <lineage>
        <taxon>Eukaryota</taxon>
        <taxon>Viridiplantae</taxon>
        <taxon>Streptophyta</taxon>
        <taxon>Embryophyta</taxon>
        <taxon>Tracheophyta</taxon>
        <taxon>Spermatophyta</taxon>
        <taxon>Magnoliopsida</taxon>
        <taxon>eudicotyledons</taxon>
        <taxon>Gunneridae</taxon>
        <taxon>Pentapetalae</taxon>
        <taxon>rosids</taxon>
        <taxon>fabids</taxon>
        <taxon>Fabales</taxon>
        <taxon>Fabaceae</taxon>
        <taxon>Caesalpinioideae</taxon>
        <taxon>Cassia clade</taxon>
        <taxon>Senna</taxon>
    </lineage>
</organism>
<dbReference type="InterPro" id="IPR002156">
    <property type="entry name" value="RNaseH_domain"/>
</dbReference>
<dbReference type="AlphaFoldDB" id="A0A834WPR4"/>